<proteinExistence type="inferred from homology"/>
<dbReference type="InterPro" id="IPR051054">
    <property type="entry name" value="SorC_transcr_regulators"/>
</dbReference>
<accession>A0ABS9UFM3</accession>
<dbReference type="InterPro" id="IPR048715">
    <property type="entry name" value="CggR_N"/>
</dbReference>
<evidence type="ECO:0000313" key="7">
    <source>
        <dbReference type="EMBL" id="MCH7322884.1"/>
    </source>
</evidence>
<feature type="domain" description="CggR N-terminal DNA binding" evidence="6">
    <location>
        <begin position="21"/>
        <end position="89"/>
    </location>
</feature>
<dbReference type="InterPro" id="IPR036388">
    <property type="entry name" value="WH-like_DNA-bd_sf"/>
</dbReference>
<evidence type="ECO:0008006" key="9">
    <source>
        <dbReference type="Google" id="ProtNLM"/>
    </source>
</evidence>
<keyword evidence="3" id="KW-0238">DNA-binding</keyword>
<evidence type="ECO:0000259" key="5">
    <source>
        <dbReference type="Pfam" id="PF04198"/>
    </source>
</evidence>
<evidence type="ECO:0000256" key="3">
    <source>
        <dbReference type="ARBA" id="ARBA00023125"/>
    </source>
</evidence>
<evidence type="ECO:0000313" key="8">
    <source>
        <dbReference type="Proteomes" id="UP001316087"/>
    </source>
</evidence>
<keyword evidence="4" id="KW-0804">Transcription</keyword>
<evidence type="ECO:0000256" key="2">
    <source>
        <dbReference type="ARBA" id="ARBA00023015"/>
    </source>
</evidence>
<dbReference type="PANTHER" id="PTHR34294:SF5">
    <property type="entry name" value="CENTRAL GLYCOLYTIC GENES REGULATOR"/>
    <property type="match status" value="1"/>
</dbReference>
<name>A0ABS9UFM3_9BACL</name>
<dbReference type="InterPro" id="IPR036390">
    <property type="entry name" value="WH_DNA-bd_sf"/>
</dbReference>
<dbReference type="SUPFAM" id="SSF46785">
    <property type="entry name" value="Winged helix' DNA-binding domain"/>
    <property type="match status" value="1"/>
</dbReference>
<comment type="caution">
    <text evidence="7">The sequence shown here is derived from an EMBL/GenBank/DDBJ whole genome shotgun (WGS) entry which is preliminary data.</text>
</comment>
<evidence type="ECO:0000259" key="6">
    <source>
        <dbReference type="Pfam" id="PF21715"/>
    </source>
</evidence>
<dbReference type="Pfam" id="PF21715">
    <property type="entry name" value="CggR_N"/>
    <property type="match status" value="1"/>
</dbReference>
<feature type="domain" description="Sugar-binding" evidence="5">
    <location>
        <begin position="94"/>
        <end position="341"/>
    </location>
</feature>
<dbReference type="PANTHER" id="PTHR34294">
    <property type="entry name" value="TRANSCRIPTIONAL REGULATOR-RELATED"/>
    <property type="match status" value="1"/>
</dbReference>
<organism evidence="7 8">
    <name type="scientific">Solibacillus palustris</name>
    <dbReference type="NCBI Taxonomy" id="2908203"/>
    <lineage>
        <taxon>Bacteria</taxon>
        <taxon>Bacillati</taxon>
        <taxon>Bacillota</taxon>
        <taxon>Bacilli</taxon>
        <taxon>Bacillales</taxon>
        <taxon>Caryophanaceae</taxon>
        <taxon>Solibacillus</taxon>
    </lineage>
</organism>
<dbReference type="SUPFAM" id="SSF100950">
    <property type="entry name" value="NagB/RpiA/CoA transferase-like"/>
    <property type="match status" value="1"/>
</dbReference>
<evidence type="ECO:0000256" key="4">
    <source>
        <dbReference type="ARBA" id="ARBA00023163"/>
    </source>
</evidence>
<dbReference type="Gene3D" id="3.40.50.1360">
    <property type="match status" value="1"/>
</dbReference>
<keyword evidence="8" id="KW-1185">Reference proteome</keyword>
<dbReference type="RefSeq" id="WP_241370014.1">
    <property type="nucleotide sequence ID" value="NZ_JAKZFC010000005.1"/>
</dbReference>
<dbReference type="InterPro" id="IPR007324">
    <property type="entry name" value="Sugar-bd_dom_put"/>
</dbReference>
<protein>
    <recommendedName>
        <fullName evidence="9">Sugar-binding domain-containing protein</fullName>
    </recommendedName>
</protein>
<sequence>MDNVTFFEAERKLMPEIDALFQKRFRILQTLATFGPIGRRALAEQLLMTERDVRNEITVLSEQHLISVQKKGMSCSSNGYEVLEQLSELYRELSGIVAKEQQLAQQFGIRRVVIVSGDVEKDSTVKQQLGKEAAQIMLEIAQGKDKIAVTGGSSVASLKEYLVPNTVLSEVEFLAARGGMGDEMTFQANTIVAKFAKKTGATYRTLFLPEHLSAQAYEAMKHEPIIKEMITLYEQVNIVVHGIGAAHEMAQRRNSSQLEQQALDEKGAVSEAFGYYFNEQGDIVHHIRTIGIQLEQVNKARHVVAIAAGHNKATAIQAYFKNAAAQSILITDEQTANAILSK</sequence>
<dbReference type="Pfam" id="PF04198">
    <property type="entry name" value="Sugar-bind"/>
    <property type="match status" value="1"/>
</dbReference>
<comment type="similarity">
    <text evidence="1">Belongs to the SorC transcriptional regulatory family.</text>
</comment>
<reference evidence="7 8" key="1">
    <citation type="submission" date="2022-03" db="EMBL/GenBank/DDBJ databases">
        <authorList>
            <person name="Jo J.-H."/>
            <person name="Im W.-T."/>
        </authorList>
    </citation>
    <scope>NUCLEOTIDE SEQUENCE [LARGE SCALE GENOMIC DNA]</scope>
    <source>
        <strain evidence="7 8">MA9</strain>
    </source>
</reference>
<dbReference type="Proteomes" id="UP001316087">
    <property type="component" value="Unassembled WGS sequence"/>
</dbReference>
<keyword evidence="2" id="KW-0805">Transcription regulation</keyword>
<dbReference type="Gene3D" id="1.10.10.10">
    <property type="entry name" value="Winged helix-like DNA-binding domain superfamily/Winged helix DNA-binding domain"/>
    <property type="match status" value="1"/>
</dbReference>
<evidence type="ECO:0000256" key="1">
    <source>
        <dbReference type="ARBA" id="ARBA00010466"/>
    </source>
</evidence>
<gene>
    <name evidence="7" type="ORF">LZ480_13460</name>
</gene>
<dbReference type="InterPro" id="IPR037171">
    <property type="entry name" value="NagB/RpiA_transferase-like"/>
</dbReference>
<dbReference type="EMBL" id="JAKZFC010000005">
    <property type="protein sequence ID" value="MCH7322884.1"/>
    <property type="molecule type" value="Genomic_DNA"/>
</dbReference>